<keyword evidence="2" id="KW-0238">DNA-binding</keyword>
<dbReference type="GO" id="GO:0003677">
    <property type="term" value="F:DNA binding"/>
    <property type="evidence" value="ECO:0007669"/>
    <property type="project" value="UniProtKB-KW"/>
</dbReference>
<dbReference type="PROSITE" id="PS51077">
    <property type="entry name" value="HTH_ICLR"/>
    <property type="match status" value="1"/>
</dbReference>
<dbReference type="GO" id="GO:0003700">
    <property type="term" value="F:DNA-binding transcription factor activity"/>
    <property type="evidence" value="ECO:0007669"/>
    <property type="project" value="TreeGrafter"/>
</dbReference>
<evidence type="ECO:0008006" key="9">
    <source>
        <dbReference type="Google" id="ProtNLM"/>
    </source>
</evidence>
<dbReference type="GO" id="GO:0045892">
    <property type="term" value="P:negative regulation of DNA-templated transcription"/>
    <property type="evidence" value="ECO:0007669"/>
    <property type="project" value="TreeGrafter"/>
</dbReference>
<feature type="compositionally biased region" description="Polar residues" evidence="4">
    <location>
        <begin position="256"/>
        <end position="275"/>
    </location>
</feature>
<name>A0A1C1YU54_9HYPH</name>
<evidence type="ECO:0000313" key="8">
    <source>
        <dbReference type="Proteomes" id="UP000094795"/>
    </source>
</evidence>
<dbReference type="Proteomes" id="UP000094795">
    <property type="component" value="Unassembled WGS sequence"/>
</dbReference>
<dbReference type="InterPro" id="IPR014757">
    <property type="entry name" value="Tscrpt_reg_IclR_C"/>
</dbReference>
<evidence type="ECO:0000313" key="7">
    <source>
        <dbReference type="EMBL" id="OCW57049.1"/>
    </source>
</evidence>
<dbReference type="PROSITE" id="PS51078">
    <property type="entry name" value="ICLR_ED"/>
    <property type="match status" value="1"/>
</dbReference>
<feature type="domain" description="IclR-ED" evidence="6">
    <location>
        <begin position="66"/>
        <end position="251"/>
    </location>
</feature>
<dbReference type="PANTHER" id="PTHR30136">
    <property type="entry name" value="HELIX-TURN-HELIX TRANSCRIPTIONAL REGULATOR, ICLR FAMILY"/>
    <property type="match status" value="1"/>
</dbReference>
<evidence type="ECO:0000256" key="4">
    <source>
        <dbReference type="SAM" id="MobiDB-lite"/>
    </source>
</evidence>
<sequence length="275" mass="29871">MNTQVKSAARVLDLLELLSSRTEPMRLNELVAIMGIPKSSAYGLVSTLVARGYVTKDSADRYILVESFRQGFGWVGGFEGLLTSVSVPIVEEIRDRLDETVFVCVRTEHQDARLIAKAVSRQPIRYDASEQASLPGYGTVMGRVLLAWQPPEKIDAYFASTQLSPFNDRTPTTESEIRAALAKIRADGYGTIVDEYALGGAGIASPIRNAAGEVVAVLDIATVTARFELRRDEMLAAVLDGAERISLRLGYRRPTEPSTAGTDSPTKTSTQQGDA</sequence>
<dbReference type="InterPro" id="IPR036390">
    <property type="entry name" value="WH_DNA-bd_sf"/>
</dbReference>
<dbReference type="Pfam" id="PF09339">
    <property type="entry name" value="HTH_IclR"/>
    <property type="match status" value="1"/>
</dbReference>
<dbReference type="Gene3D" id="3.30.450.40">
    <property type="match status" value="1"/>
</dbReference>
<feature type="region of interest" description="Disordered" evidence="4">
    <location>
        <begin position="249"/>
        <end position="275"/>
    </location>
</feature>
<feature type="domain" description="HTH iclR-type" evidence="5">
    <location>
        <begin position="5"/>
        <end position="66"/>
    </location>
</feature>
<organism evidence="7 8">
    <name type="scientific">Hoeflea olei</name>
    <dbReference type="NCBI Taxonomy" id="1480615"/>
    <lineage>
        <taxon>Bacteria</taxon>
        <taxon>Pseudomonadati</taxon>
        <taxon>Pseudomonadota</taxon>
        <taxon>Alphaproteobacteria</taxon>
        <taxon>Hyphomicrobiales</taxon>
        <taxon>Rhizobiaceae</taxon>
        <taxon>Hoeflea</taxon>
    </lineage>
</organism>
<proteinExistence type="predicted"/>
<dbReference type="SMART" id="SM00346">
    <property type="entry name" value="HTH_ICLR"/>
    <property type="match status" value="1"/>
</dbReference>
<dbReference type="Gene3D" id="1.10.10.10">
    <property type="entry name" value="Winged helix-like DNA-binding domain superfamily/Winged helix DNA-binding domain"/>
    <property type="match status" value="1"/>
</dbReference>
<dbReference type="Pfam" id="PF01614">
    <property type="entry name" value="IclR_C"/>
    <property type="match status" value="1"/>
</dbReference>
<evidence type="ECO:0000256" key="1">
    <source>
        <dbReference type="ARBA" id="ARBA00023015"/>
    </source>
</evidence>
<dbReference type="InterPro" id="IPR050707">
    <property type="entry name" value="HTH_MetabolicPath_Reg"/>
</dbReference>
<keyword evidence="3" id="KW-0804">Transcription</keyword>
<dbReference type="OrthoDB" id="6811967at2"/>
<dbReference type="PANTHER" id="PTHR30136:SF24">
    <property type="entry name" value="HTH-TYPE TRANSCRIPTIONAL REPRESSOR ALLR"/>
    <property type="match status" value="1"/>
</dbReference>
<evidence type="ECO:0000256" key="3">
    <source>
        <dbReference type="ARBA" id="ARBA00023163"/>
    </source>
</evidence>
<accession>A0A1C1YU54</accession>
<dbReference type="SUPFAM" id="SSF55781">
    <property type="entry name" value="GAF domain-like"/>
    <property type="match status" value="1"/>
</dbReference>
<gene>
    <name evidence="7" type="ORF">AWJ14_07820</name>
</gene>
<evidence type="ECO:0000256" key="2">
    <source>
        <dbReference type="ARBA" id="ARBA00023125"/>
    </source>
</evidence>
<dbReference type="InterPro" id="IPR036388">
    <property type="entry name" value="WH-like_DNA-bd_sf"/>
</dbReference>
<dbReference type="SUPFAM" id="SSF46785">
    <property type="entry name" value="Winged helix' DNA-binding domain"/>
    <property type="match status" value="1"/>
</dbReference>
<keyword evidence="8" id="KW-1185">Reference proteome</keyword>
<dbReference type="EMBL" id="LQZT01000023">
    <property type="protein sequence ID" value="OCW57049.1"/>
    <property type="molecule type" value="Genomic_DNA"/>
</dbReference>
<dbReference type="STRING" id="1480615.AWJ14_07820"/>
<dbReference type="AlphaFoldDB" id="A0A1C1YU54"/>
<dbReference type="InterPro" id="IPR029016">
    <property type="entry name" value="GAF-like_dom_sf"/>
</dbReference>
<reference evidence="7 8" key="1">
    <citation type="submission" date="2015-12" db="EMBL/GenBank/DDBJ databases">
        <authorList>
            <person name="Shamseldin A."/>
            <person name="Moawad H."/>
            <person name="Abd El-Rahim W.M."/>
            <person name="Sadowsky M.J."/>
        </authorList>
    </citation>
    <scope>NUCLEOTIDE SEQUENCE [LARGE SCALE GENOMIC DNA]</scope>
    <source>
        <strain evidence="7 8">JC234</strain>
    </source>
</reference>
<dbReference type="InterPro" id="IPR005471">
    <property type="entry name" value="Tscrpt_reg_IclR_N"/>
</dbReference>
<protein>
    <recommendedName>
        <fullName evidence="9">IclR family transcriptional regulator</fullName>
    </recommendedName>
</protein>
<dbReference type="RefSeq" id="WP_066180311.1">
    <property type="nucleotide sequence ID" value="NZ_LQZT01000023.1"/>
</dbReference>
<keyword evidence="1" id="KW-0805">Transcription regulation</keyword>
<comment type="caution">
    <text evidence="7">The sequence shown here is derived from an EMBL/GenBank/DDBJ whole genome shotgun (WGS) entry which is preliminary data.</text>
</comment>
<evidence type="ECO:0000259" key="5">
    <source>
        <dbReference type="PROSITE" id="PS51077"/>
    </source>
</evidence>
<evidence type="ECO:0000259" key="6">
    <source>
        <dbReference type="PROSITE" id="PS51078"/>
    </source>
</evidence>